<dbReference type="GO" id="GO:0016887">
    <property type="term" value="F:ATP hydrolysis activity"/>
    <property type="evidence" value="ECO:0007669"/>
    <property type="project" value="InterPro"/>
</dbReference>
<dbReference type="GO" id="GO:0051301">
    <property type="term" value="P:cell division"/>
    <property type="evidence" value="ECO:0007669"/>
    <property type="project" value="TreeGrafter"/>
</dbReference>
<organism evidence="3">
    <name type="scientific">marine metagenome</name>
    <dbReference type="NCBI Taxonomy" id="408172"/>
    <lineage>
        <taxon>unclassified sequences</taxon>
        <taxon>metagenomes</taxon>
        <taxon>ecological metagenomes</taxon>
    </lineage>
</organism>
<keyword evidence="2" id="KW-0067">ATP-binding</keyword>
<dbReference type="InterPro" id="IPR027417">
    <property type="entry name" value="P-loop_NTPase"/>
</dbReference>
<dbReference type="GO" id="GO:0005737">
    <property type="term" value="C:cytoplasm"/>
    <property type="evidence" value="ECO:0007669"/>
    <property type="project" value="TreeGrafter"/>
</dbReference>
<reference evidence="3" key="1">
    <citation type="submission" date="2018-05" db="EMBL/GenBank/DDBJ databases">
        <authorList>
            <person name="Lanie J.A."/>
            <person name="Ng W.-L."/>
            <person name="Kazmierczak K.M."/>
            <person name="Andrzejewski T.M."/>
            <person name="Davidsen T.M."/>
            <person name="Wayne K.J."/>
            <person name="Tettelin H."/>
            <person name="Glass J.I."/>
            <person name="Rusch D."/>
            <person name="Podicherti R."/>
            <person name="Tsui H.-C.T."/>
            <person name="Winkler M.E."/>
        </authorList>
    </citation>
    <scope>NUCLEOTIDE SEQUENCE</scope>
</reference>
<accession>A0A381PSR6</accession>
<dbReference type="GO" id="GO:0005524">
    <property type="term" value="F:ATP binding"/>
    <property type="evidence" value="ECO:0007669"/>
    <property type="project" value="UniProtKB-KW"/>
</dbReference>
<name>A0A381PSR6_9ZZZZ</name>
<dbReference type="NCBIfam" id="NF040713">
    <property type="entry name" value="ZapE"/>
    <property type="match status" value="1"/>
</dbReference>
<protein>
    <recommendedName>
        <fullName evidence="4">AAA+ ATPase domain-containing protein</fullName>
    </recommendedName>
</protein>
<dbReference type="InterPro" id="IPR005654">
    <property type="entry name" value="ATPase_AFG1-like"/>
</dbReference>
<dbReference type="PANTHER" id="PTHR12169">
    <property type="entry name" value="ATPASE N2B"/>
    <property type="match status" value="1"/>
</dbReference>
<dbReference type="Pfam" id="PF03969">
    <property type="entry name" value="AFG1_ATPase"/>
    <property type="match status" value="1"/>
</dbReference>
<dbReference type="AlphaFoldDB" id="A0A381PSR6"/>
<gene>
    <name evidence="3" type="ORF">METZ01_LOCUS22392</name>
</gene>
<keyword evidence="1" id="KW-0547">Nucleotide-binding</keyword>
<dbReference type="SUPFAM" id="SSF52540">
    <property type="entry name" value="P-loop containing nucleoside triphosphate hydrolases"/>
    <property type="match status" value="1"/>
</dbReference>
<evidence type="ECO:0000256" key="1">
    <source>
        <dbReference type="ARBA" id="ARBA00022741"/>
    </source>
</evidence>
<dbReference type="Gene3D" id="3.40.50.300">
    <property type="entry name" value="P-loop containing nucleotide triphosphate hydrolases"/>
    <property type="match status" value="1"/>
</dbReference>
<sequence>MKPSEIYEDLVSTEELINDSAQKKLLVELDGLRNRVTSRSRSWFNKKPLKGLYIYGTVGTGKTQLMDIFFKSLDFNNKTRLHFHRFMQKLHEDMNNHAKQEDPIKTVVEKLSRKTDILCFDEFFVEDIGDAMMLARFLDQLFKIGIPLIATSNIHPEKLYEDGLHRDRFYPAIDALKNHCKIYLLETSQDYRLRNLEQEKIQLISGTKEVEEILSKHFNSLAQGKVMYSQSIEILGRSIDTIRLSQGVAWFSFKNICDGPRSSKDYIEISKEFHTLLVSDIPFLSKSKENETRRFIALVDECYERKVNLIISSEKKIKEIYSGSKLLKPIQRTLSRLEEMKSREFLSLPHLS</sequence>
<evidence type="ECO:0008006" key="4">
    <source>
        <dbReference type="Google" id="ProtNLM"/>
    </source>
</evidence>
<proteinExistence type="predicted"/>
<evidence type="ECO:0000256" key="2">
    <source>
        <dbReference type="ARBA" id="ARBA00022840"/>
    </source>
</evidence>
<dbReference type="GO" id="GO:0032153">
    <property type="term" value="C:cell division site"/>
    <property type="evidence" value="ECO:0007669"/>
    <property type="project" value="TreeGrafter"/>
</dbReference>
<evidence type="ECO:0000313" key="3">
    <source>
        <dbReference type="EMBL" id="SUZ69538.1"/>
    </source>
</evidence>
<dbReference type="PANTHER" id="PTHR12169:SF6">
    <property type="entry name" value="AFG1-LIKE ATPASE"/>
    <property type="match status" value="1"/>
</dbReference>
<dbReference type="EMBL" id="UINC01001064">
    <property type="protein sequence ID" value="SUZ69538.1"/>
    <property type="molecule type" value="Genomic_DNA"/>
</dbReference>